<evidence type="ECO:0000313" key="1">
    <source>
        <dbReference type="EMBL" id="EKC73082.1"/>
    </source>
</evidence>
<gene>
    <name evidence="1" type="ORF">OBE_02568</name>
</gene>
<organism evidence="1">
    <name type="scientific">human gut metagenome</name>
    <dbReference type="NCBI Taxonomy" id="408170"/>
    <lineage>
        <taxon>unclassified sequences</taxon>
        <taxon>metagenomes</taxon>
        <taxon>organismal metagenomes</taxon>
    </lineage>
</organism>
<evidence type="ECO:0008006" key="2">
    <source>
        <dbReference type="Google" id="ProtNLM"/>
    </source>
</evidence>
<name>K1TJ29_9ZZZZ</name>
<reference evidence="1" key="1">
    <citation type="journal article" date="2013" name="Environ. Microbiol.">
        <title>Microbiota from the distal guts of lean and obese adolescents exhibit partial functional redundancy besides clear differences in community structure.</title>
        <authorList>
            <person name="Ferrer M."/>
            <person name="Ruiz A."/>
            <person name="Lanza F."/>
            <person name="Haange S.B."/>
            <person name="Oberbach A."/>
            <person name="Till H."/>
            <person name="Bargiela R."/>
            <person name="Campoy C."/>
            <person name="Segura M.T."/>
            <person name="Richter M."/>
            <person name="von Bergen M."/>
            <person name="Seifert J."/>
            <person name="Suarez A."/>
        </authorList>
    </citation>
    <scope>NUCLEOTIDE SEQUENCE</scope>
</reference>
<sequence>MLRECCFVWNHALALQRRYYKLFGKYISIGKMKKHFAKRIRRNLLHSQTTQEILERLD</sequence>
<accession>K1TJ29</accession>
<dbReference type="AlphaFoldDB" id="K1TJ29"/>
<feature type="non-terminal residue" evidence="1">
    <location>
        <position position="58"/>
    </location>
</feature>
<proteinExistence type="predicted"/>
<protein>
    <recommendedName>
        <fullName evidence="2">Transposase</fullName>
    </recommendedName>
</protein>
<comment type="caution">
    <text evidence="1">The sequence shown here is derived from an EMBL/GenBank/DDBJ whole genome shotgun (WGS) entry which is preliminary data.</text>
</comment>
<dbReference type="EMBL" id="AJWZ01001680">
    <property type="protein sequence ID" value="EKC73082.1"/>
    <property type="molecule type" value="Genomic_DNA"/>
</dbReference>